<proteinExistence type="predicted"/>
<evidence type="ECO:0000313" key="2">
    <source>
        <dbReference type="Proteomes" id="UP000186015"/>
    </source>
</evidence>
<dbReference type="AlphaFoldDB" id="A0A1H7MQL3"/>
<gene>
    <name evidence="1" type="ORF">SAMN05216469_11297</name>
</gene>
<sequence length="65" mass="7792">MRNRERYIERRNAYDLMITMREKGIDVCPIKLVGAEMPKCIPTEDYTTDCKTCIQRFLNEECTER</sequence>
<accession>A0A1H7MQL3</accession>
<evidence type="ECO:0000313" key="1">
    <source>
        <dbReference type="EMBL" id="SEL13401.1"/>
    </source>
</evidence>
<dbReference type="EMBL" id="FOAT01000012">
    <property type="protein sequence ID" value="SEL13401.1"/>
    <property type="molecule type" value="Genomic_DNA"/>
</dbReference>
<name>A0A1H7MQL3_RUMAL</name>
<dbReference type="Proteomes" id="UP000186015">
    <property type="component" value="Unassembled WGS sequence"/>
</dbReference>
<dbReference type="RefSeq" id="WP_074834353.1">
    <property type="nucleotide sequence ID" value="NZ_FOAT01000012.1"/>
</dbReference>
<protein>
    <submittedName>
        <fullName evidence="1">Uncharacterized protein</fullName>
    </submittedName>
</protein>
<organism evidence="1 2">
    <name type="scientific">Ruminococcus albus</name>
    <dbReference type="NCBI Taxonomy" id="1264"/>
    <lineage>
        <taxon>Bacteria</taxon>
        <taxon>Bacillati</taxon>
        <taxon>Bacillota</taxon>
        <taxon>Clostridia</taxon>
        <taxon>Eubacteriales</taxon>
        <taxon>Oscillospiraceae</taxon>
        <taxon>Ruminococcus</taxon>
    </lineage>
</organism>
<reference evidence="1 2" key="1">
    <citation type="submission" date="2016-10" db="EMBL/GenBank/DDBJ databases">
        <authorList>
            <person name="de Groot N.N."/>
        </authorList>
    </citation>
    <scope>NUCLEOTIDE SEQUENCE [LARGE SCALE GENOMIC DNA]</scope>
    <source>
        <strain evidence="1 2">KH2T6</strain>
    </source>
</reference>